<evidence type="ECO:0000256" key="1">
    <source>
        <dbReference type="SAM" id="MobiDB-lite"/>
    </source>
</evidence>
<protein>
    <recommendedName>
        <fullName evidence="2">Cadherin domain-containing protein</fullName>
    </recommendedName>
</protein>
<sequence length="546" mass="56358">MESYITTQSGRITALQGNAVAEFNNARHPLTVDDVIPDGATLLFDNGTEIAIIQQDGSVLTLGNEQSVPDASTDALLSDEIAAIQSLIASGDDPTLSLPETAAGNQTGNTGGFDFVDVERQAEETIANADYSTSAVIKDDSLLVDEDRDEESSVIDDSVSDSDTNTPAGNNNTQPEANNVSVTTEEDTPVSGQLTATDVDGDTLSFATGTEPQNGSVTVNTDGTWTYTPNENYNGGDSFTVVVSDGNGGTDTITVNVGVTSVNDAPVANDDTELSTEEDTPLTIDVLDNDSDVDNDTLTITKATVPAEQGTVAIDDGKLVFTPADNFNGEATISYEISDGQGATDAATATVTVTPVNDAPVLEGENNKPLGDDISVTTSEDKPVSGTLKATDIDGDTVSFEKGTEPQNGSVIVSADGTWTYTPNTDYNGSDSFTVVVSDGNNGTDTISVNVGVTPVNDAPTIDVTAVDSIAEDGVSTATVVASFEVSDTDSENLTTAIENDPNGYFTIDGTDVKLTAAGVAAVNNDELDLKSLTVEVSVTDGVNDP</sequence>
<dbReference type="InterPro" id="IPR041690">
    <property type="entry name" value="Cadherin_5"/>
</dbReference>
<feature type="region of interest" description="Disordered" evidence="1">
    <location>
        <begin position="142"/>
        <end position="191"/>
    </location>
</feature>
<dbReference type="Proteomes" id="UP000240904">
    <property type="component" value="Unassembled WGS sequence"/>
</dbReference>
<dbReference type="AlphaFoldDB" id="A0A2T3MTI7"/>
<organism evidence="3 4">
    <name type="scientific">Photobacterium lipolyticum</name>
    <dbReference type="NCBI Taxonomy" id="266810"/>
    <lineage>
        <taxon>Bacteria</taxon>
        <taxon>Pseudomonadati</taxon>
        <taxon>Pseudomonadota</taxon>
        <taxon>Gammaproteobacteria</taxon>
        <taxon>Vibrionales</taxon>
        <taxon>Vibrionaceae</taxon>
        <taxon>Photobacterium</taxon>
    </lineage>
</organism>
<keyword evidence="4" id="KW-1185">Reference proteome</keyword>
<accession>A0A2T3MTI7</accession>
<dbReference type="Gene3D" id="2.60.40.3440">
    <property type="match status" value="1"/>
</dbReference>
<gene>
    <name evidence="3" type="ORF">C9I89_19015</name>
</gene>
<feature type="domain" description="Cadherin" evidence="2">
    <location>
        <begin position="176"/>
        <end position="268"/>
    </location>
</feature>
<dbReference type="Pfam" id="PF17963">
    <property type="entry name" value="Big_9"/>
    <property type="match status" value="2"/>
</dbReference>
<evidence type="ECO:0000313" key="3">
    <source>
        <dbReference type="EMBL" id="PSW02608.1"/>
    </source>
</evidence>
<feature type="compositionally biased region" description="Polar residues" evidence="1">
    <location>
        <begin position="164"/>
        <end position="183"/>
    </location>
</feature>
<dbReference type="NCBIfam" id="TIGR01965">
    <property type="entry name" value="VCBS_repeat"/>
    <property type="match status" value="2"/>
</dbReference>
<feature type="compositionally biased region" description="Acidic residues" evidence="1">
    <location>
        <begin position="142"/>
        <end position="160"/>
    </location>
</feature>
<name>A0A2T3MTI7_9GAMM</name>
<evidence type="ECO:0000313" key="4">
    <source>
        <dbReference type="Proteomes" id="UP000240904"/>
    </source>
</evidence>
<dbReference type="GO" id="GO:0016020">
    <property type="term" value="C:membrane"/>
    <property type="evidence" value="ECO:0007669"/>
    <property type="project" value="InterPro"/>
</dbReference>
<dbReference type="Pfam" id="PF17892">
    <property type="entry name" value="Cadherin_5"/>
    <property type="match status" value="1"/>
</dbReference>
<dbReference type="OrthoDB" id="5242130at2"/>
<dbReference type="EMBL" id="PYMC01000018">
    <property type="protein sequence ID" value="PSW02608.1"/>
    <property type="molecule type" value="Genomic_DNA"/>
</dbReference>
<dbReference type="GO" id="GO:0005509">
    <property type="term" value="F:calcium ion binding"/>
    <property type="evidence" value="ECO:0007669"/>
    <property type="project" value="InterPro"/>
</dbReference>
<dbReference type="Gene3D" id="2.60.40.2810">
    <property type="match status" value="2"/>
</dbReference>
<dbReference type="GO" id="GO:0007156">
    <property type="term" value="P:homophilic cell adhesion via plasma membrane adhesion molecules"/>
    <property type="evidence" value="ECO:0007669"/>
    <property type="project" value="InterPro"/>
</dbReference>
<dbReference type="NCBIfam" id="NF012211">
    <property type="entry name" value="tand_rpt_95"/>
    <property type="match status" value="3"/>
</dbReference>
<proteinExistence type="predicted"/>
<dbReference type="NCBIfam" id="NF033682">
    <property type="entry name" value="retention_LapA"/>
    <property type="match status" value="1"/>
</dbReference>
<dbReference type="InterPro" id="IPR047777">
    <property type="entry name" value="LapA-like_RM"/>
</dbReference>
<feature type="non-terminal residue" evidence="3">
    <location>
        <position position="546"/>
    </location>
</feature>
<dbReference type="InterPro" id="IPR002126">
    <property type="entry name" value="Cadherin-like_dom"/>
</dbReference>
<comment type="caution">
    <text evidence="3">The sequence shown here is derived from an EMBL/GenBank/DDBJ whole genome shotgun (WGS) entry which is preliminary data.</text>
</comment>
<dbReference type="PROSITE" id="PS50268">
    <property type="entry name" value="CADHERIN_2"/>
    <property type="match status" value="1"/>
</dbReference>
<evidence type="ECO:0000259" key="2">
    <source>
        <dbReference type="PROSITE" id="PS50268"/>
    </source>
</evidence>
<reference evidence="3 4" key="1">
    <citation type="submission" date="2018-03" db="EMBL/GenBank/DDBJ databases">
        <title>Whole genome sequencing of Histamine producing bacteria.</title>
        <authorList>
            <person name="Butler K."/>
        </authorList>
    </citation>
    <scope>NUCLEOTIDE SEQUENCE [LARGE SCALE GENOMIC DNA]</scope>
    <source>
        <strain evidence="3 4">DSM 16190</strain>
    </source>
</reference>
<dbReference type="RefSeq" id="WP_146155085.1">
    <property type="nucleotide sequence ID" value="NZ_PYMC01000018.1"/>
</dbReference>
<dbReference type="InterPro" id="IPR010221">
    <property type="entry name" value="VCBS_dom"/>
</dbReference>